<dbReference type="AlphaFoldDB" id="A0A8J7UIY7"/>
<evidence type="ECO:0000313" key="2">
    <source>
        <dbReference type="EMBL" id="MBP0439428.1"/>
    </source>
</evidence>
<dbReference type="Pfam" id="PF22262">
    <property type="entry name" value="DUF6950"/>
    <property type="match status" value="1"/>
</dbReference>
<accession>A0A8J7UIY7</accession>
<dbReference type="RefSeq" id="WP_209335432.1">
    <property type="nucleotide sequence ID" value="NZ_JAGIYY010000003.1"/>
</dbReference>
<dbReference type="EMBL" id="JAGIYY010000003">
    <property type="protein sequence ID" value="MBP0439428.1"/>
    <property type="molecule type" value="Genomic_DNA"/>
</dbReference>
<dbReference type="Proteomes" id="UP000666240">
    <property type="component" value="Unassembled WGS sequence"/>
</dbReference>
<protein>
    <recommendedName>
        <fullName evidence="1">DUF6950 domain-containing protein</fullName>
    </recommendedName>
</protein>
<reference evidence="2" key="1">
    <citation type="submission" date="2021-03" db="EMBL/GenBank/DDBJ databases">
        <title>Genome sequencing and assembly of Tianweitania sediminis.</title>
        <authorList>
            <person name="Chhetri G."/>
        </authorList>
    </citation>
    <scope>NUCLEOTIDE SEQUENCE</scope>
    <source>
        <strain evidence="2">Z8</strain>
    </source>
</reference>
<dbReference type="InterPro" id="IPR053802">
    <property type="entry name" value="DUF6950"/>
</dbReference>
<proteinExistence type="predicted"/>
<keyword evidence="3" id="KW-1185">Reference proteome</keyword>
<organism evidence="2 3">
    <name type="scientific">Tianweitania sediminis</name>
    <dbReference type="NCBI Taxonomy" id="1502156"/>
    <lineage>
        <taxon>Bacteria</taxon>
        <taxon>Pseudomonadati</taxon>
        <taxon>Pseudomonadota</taxon>
        <taxon>Alphaproteobacteria</taxon>
        <taxon>Hyphomicrobiales</taxon>
        <taxon>Phyllobacteriaceae</taxon>
        <taxon>Tianweitania</taxon>
    </lineage>
</organism>
<name>A0A8J7UIY7_9HYPH</name>
<sequence>MTLQLTRIELWRGPYKAVVDDLRRKPFAWGENDCGPALVGRMVEALTGVDIAAPYRGRYDSAASAYRLMKEDGFDDLADLVDTILPARPRAEAIIGDIAAVPVDSLFRHALGVVNGERIFVLTEAGLGTVDLLDADQIFAVG</sequence>
<feature type="domain" description="DUF6950" evidence="1">
    <location>
        <begin position="6"/>
        <end position="141"/>
    </location>
</feature>
<gene>
    <name evidence="2" type="ORF">J5Y06_12275</name>
</gene>
<evidence type="ECO:0000313" key="3">
    <source>
        <dbReference type="Proteomes" id="UP000666240"/>
    </source>
</evidence>
<comment type="caution">
    <text evidence="2">The sequence shown here is derived from an EMBL/GenBank/DDBJ whole genome shotgun (WGS) entry which is preliminary data.</text>
</comment>
<evidence type="ECO:0000259" key="1">
    <source>
        <dbReference type="Pfam" id="PF22262"/>
    </source>
</evidence>